<dbReference type="Proteomes" id="UP000002640">
    <property type="component" value="Unassembled WGS sequence"/>
</dbReference>
<gene>
    <name evidence="1" type="ORF">PHYSODRAFT_301561</name>
</gene>
<dbReference type="RefSeq" id="XP_009528359.1">
    <property type="nucleotide sequence ID" value="XM_009530064.1"/>
</dbReference>
<dbReference type="PANTHER" id="PTHR46586">
    <property type="entry name" value="ANKYRIN REPEAT-CONTAINING PROTEIN"/>
    <property type="match status" value="1"/>
</dbReference>
<dbReference type="Gene3D" id="1.25.40.20">
    <property type="entry name" value="Ankyrin repeat-containing domain"/>
    <property type="match status" value="1"/>
</dbReference>
<dbReference type="InterPro" id="IPR052050">
    <property type="entry name" value="SecEffector_AnkRepeat"/>
</dbReference>
<dbReference type="AlphaFoldDB" id="G4ZLN5"/>
<dbReference type="KEGG" id="psoj:PHYSODRAFT_301561"/>
<proteinExistence type="predicted"/>
<reference evidence="1 2" key="1">
    <citation type="journal article" date="2006" name="Science">
        <title>Phytophthora genome sequences uncover evolutionary origins and mechanisms of pathogenesis.</title>
        <authorList>
            <person name="Tyler B.M."/>
            <person name="Tripathy S."/>
            <person name="Zhang X."/>
            <person name="Dehal P."/>
            <person name="Jiang R.H."/>
            <person name="Aerts A."/>
            <person name="Arredondo F.D."/>
            <person name="Baxter L."/>
            <person name="Bensasson D."/>
            <person name="Beynon J.L."/>
            <person name="Chapman J."/>
            <person name="Damasceno C.M."/>
            <person name="Dorrance A.E."/>
            <person name="Dou D."/>
            <person name="Dickerman A.W."/>
            <person name="Dubchak I.L."/>
            <person name="Garbelotto M."/>
            <person name="Gijzen M."/>
            <person name="Gordon S.G."/>
            <person name="Govers F."/>
            <person name="Grunwald N.J."/>
            <person name="Huang W."/>
            <person name="Ivors K.L."/>
            <person name="Jones R.W."/>
            <person name="Kamoun S."/>
            <person name="Krampis K."/>
            <person name="Lamour K.H."/>
            <person name="Lee M.K."/>
            <person name="McDonald W.H."/>
            <person name="Medina M."/>
            <person name="Meijer H.J."/>
            <person name="Nordberg E.K."/>
            <person name="Maclean D.J."/>
            <person name="Ospina-Giraldo M.D."/>
            <person name="Morris P.F."/>
            <person name="Phuntumart V."/>
            <person name="Putnam N.H."/>
            <person name="Rash S."/>
            <person name="Rose J.K."/>
            <person name="Sakihama Y."/>
            <person name="Salamov A.A."/>
            <person name="Savidor A."/>
            <person name="Scheuring C.F."/>
            <person name="Smith B.M."/>
            <person name="Sobral B.W."/>
            <person name="Terry A."/>
            <person name="Torto-Alalibo T.A."/>
            <person name="Win J."/>
            <person name="Xu Z."/>
            <person name="Zhang H."/>
            <person name="Grigoriev I.V."/>
            <person name="Rokhsar D.S."/>
            <person name="Boore J.L."/>
        </authorList>
    </citation>
    <scope>NUCLEOTIDE SEQUENCE [LARGE SCALE GENOMIC DNA]</scope>
    <source>
        <strain evidence="1 2">P6497</strain>
    </source>
</reference>
<evidence type="ECO:0000313" key="2">
    <source>
        <dbReference type="Proteomes" id="UP000002640"/>
    </source>
</evidence>
<dbReference type="GeneID" id="20642030"/>
<evidence type="ECO:0008006" key="3">
    <source>
        <dbReference type="Google" id="ProtNLM"/>
    </source>
</evidence>
<name>G4ZLN5_PHYSP</name>
<accession>G4ZLN5</accession>
<protein>
    <recommendedName>
        <fullName evidence="3">Ankyrin repeat-containing domain</fullName>
    </recommendedName>
</protein>
<sequence>MSKLRRLLQRLGVKRNDCFTLPVFAEGSISSKELHQIRSQEANRVERSGVDYECKEEDGTTADYGPCAAIDESAIMNVTTGLWGCPTSPPPSLSKYADASVELAAAEQSVHVWVSPPSGSDLEHRGDNFTLRRFIRTDPHYRQYQFSLSLAVALRLENLEMVKWLSSKFPGCQVKDGPAMLQAMLTGCKKDGFLRFLYEKDSNLHHELAGVGHPVEWRSSIMSRAAACDLVWWIHRHFPRELHDLDKTLDEAVRAADIALAEWLLSRGARWIRREGNIQLAHFVALKGWLDLVQWLEEQDQVGEADGLIVVAAENGHLEVVRWVIDRVTRSGSNVLLNKIKAEVGISIHGAAALGCCQVPSSG</sequence>
<dbReference type="EMBL" id="JH159155">
    <property type="protein sequence ID" value="EGZ14610.1"/>
    <property type="molecule type" value="Genomic_DNA"/>
</dbReference>
<dbReference type="InterPro" id="IPR036770">
    <property type="entry name" value="Ankyrin_rpt-contain_sf"/>
</dbReference>
<dbReference type="InParanoid" id="G4ZLN5"/>
<dbReference type="SMR" id="G4ZLN5"/>
<evidence type="ECO:0000313" key="1">
    <source>
        <dbReference type="EMBL" id="EGZ14610.1"/>
    </source>
</evidence>
<organism evidence="1 2">
    <name type="scientific">Phytophthora sojae (strain P6497)</name>
    <name type="common">Soybean stem and root rot agent</name>
    <name type="synonym">Phytophthora megasperma f. sp. glycines</name>
    <dbReference type="NCBI Taxonomy" id="1094619"/>
    <lineage>
        <taxon>Eukaryota</taxon>
        <taxon>Sar</taxon>
        <taxon>Stramenopiles</taxon>
        <taxon>Oomycota</taxon>
        <taxon>Peronosporomycetes</taxon>
        <taxon>Peronosporales</taxon>
        <taxon>Peronosporaceae</taxon>
        <taxon>Phytophthora</taxon>
    </lineage>
</organism>
<dbReference type="PANTHER" id="PTHR46586:SF3">
    <property type="entry name" value="ANKYRIN REPEAT-CONTAINING PROTEIN"/>
    <property type="match status" value="1"/>
</dbReference>
<keyword evidence="2" id="KW-1185">Reference proteome</keyword>